<accession>A0A5C3QC45</accession>
<dbReference type="EMBL" id="ML178868">
    <property type="protein sequence ID" value="TFK96013.1"/>
    <property type="molecule type" value="Genomic_DNA"/>
</dbReference>
<name>A0A5C3QC45_9AGAR</name>
<reference evidence="1 2" key="1">
    <citation type="journal article" date="2019" name="Nat. Ecol. Evol.">
        <title>Megaphylogeny resolves global patterns of mushroom evolution.</title>
        <authorList>
            <person name="Varga T."/>
            <person name="Krizsan K."/>
            <person name="Foldi C."/>
            <person name="Dima B."/>
            <person name="Sanchez-Garcia M."/>
            <person name="Sanchez-Ramirez S."/>
            <person name="Szollosi G.J."/>
            <person name="Szarkandi J.G."/>
            <person name="Papp V."/>
            <person name="Albert L."/>
            <person name="Andreopoulos W."/>
            <person name="Angelini C."/>
            <person name="Antonin V."/>
            <person name="Barry K.W."/>
            <person name="Bougher N.L."/>
            <person name="Buchanan P."/>
            <person name="Buyck B."/>
            <person name="Bense V."/>
            <person name="Catcheside P."/>
            <person name="Chovatia M."/>
            <person name="Cooper J."/>
            <person name="Damon W."/>
            <person name="Desjardin D."/>
            <person name="Finy P."/>
            <person name="Geml J."/>
            <person name="Haridas S."/>
            <person name="Hughes K."/>
            <person name="Justo A."/>
            <person name="Karasinski D."/>
            <person name="Kautmanova I."/>
            <person name="Kiss B."/>
            <person name="Kocsube S."/>
            <person name="Kotiranta H."/>
            <person name="LaButti K.M."/>
            <person name="Lechner B.E."/>
            <person name="Liimatainen K."/>
            <person name="Lipzen A."/>
            <person name="Lukacs Z."/>
            <person name="Mihaltcheva S."/>
            <person name="Morgado L.N."/>
            <person name="Niskanen T."/>
            <person name="Noordeloos M.E."/>
            <person name="Ohm R.A."/>
            <person name="Ortiz-Santana B."/>
            <person name="Ovrebo C."/>
            <person name="Racz N."/>
            <person name="Riley R."/>
            <person name="Savchenko A."/>
            <person name="Shiryaev A."/>
            <person name="Soop K."/>
            <person name="Spirin V."/>
            <person name="Szebenyi C."/>
            <person name="Tomsovsky M."/>
            <person name="Tulloss R.E."/>
            <person name="Uehling J."/>
            <person name="Grigoriev I.V."/>
            <person name="Vagvolgyi C."/>
            <person name="Papp T."/>
            <person name="Martin F.M."/>
            <person name="Miettinen O."/>
            <person name="Hibbett D.S."/>
            <person name="Nagy L.G."/>
        </authorList>
    </citation>
    <scope>NUCLEOTIDE SEQUENCE [LARGE SCALE GENOMIC DNA]</scope>
    <source>
        <strain evidence="1 2">CBS 309.79</strain>
    </source>
</reference>
<sequence length="114" mass="12091">MNTDLNIGSPMRSRQQMLVSPSVARILVSAEQSRPVWAVMNWEADFPVTVRASKTALGWSATWRHCPQTGSTKLTGAAGLSATQPGEAVSMKVTVCALTAAAARITEATTEVNC</sequence>
<protein>
    <submittedName>
        <fullName evidence="1">Uncharacterized protein</fullName>
    </submittedName>
</protein>
<organism evidence="1 2">
    <name type="scientific">Pterulicium gracile</name>
    <dbReference type="NCBI Taxonomy" id="1884261"/>
    <lineage>
        <taxon>Eukaryota</taxon>
        <taxon>Fungi</taxon>
        <taxon>Dikarya</taxon>
        <taxon>Basidiomycota</taxon>
        <taxon>Agaricomycotina</taxon>
        <taxon>Agaricomycetes</taxon>
        <taxon>Agaricomycetidae</taxon>
        <taxon>Agaricales</taxon>
        <taxon>Pleurotineae</taxon>
        <taxon>Pterulaceae</taxon>
        <taxon>Pterulicium</taxon>
    </lineage>
</organism>
<dbReference type="AlphaFoldDB" id="A0A5C3QC45"/>
<feature type="non-terminal residue" evidence="1">
    <location>
        <position position="114"/>
    </location>
</feature>
<gene>
    <name evidence="1" type="ORF">BDV98DRAFT_576791</name>
</gene>
<evidence type="ECO:0000313" key="2">
    <source>
        <dbReference type="Proteomes" id="UP000305067"/>
    </source>
</evidence>
<keyword evidence="2" id="KW-1185">Reference proteome</keyword>
<evidence type="ECO:0000313" key="1">
    <source>
        <dbReference type="EMBL" id="TFK96013.1"/>
    </source>
</evidence>
<dbReference type="Proteomes" id="UP000305067">
    <property type="component" value="Unassembled WGS sequence"/>
</dbReference>
<proteinExistence type="predicted"/>